<dbReference type="GO" id="GO:0009501">
    <property type="term" value="C:amyloplast"/>
    <property type="evidence" value="ECO:0007669"/>
    <property type="project" value="UniProtKB-SubCell"/>
</dbReference>
<dbReference type="AlphaFoldDB" id="A0AB40B1V9"/>
<protein>
    <submittedName>
        <fullName evidence="4">Soluble starch synthase 1, chloroplastic/amyloplastic-like</fullName>
    </submittedName>
</protein>
<evidence type="ECO:0000256" key="2">
    <source>
        <dbReference type="ARBA" id="ARBA00023234"/>
    </source>
</evidence>
<dbReference type="PANTHER" id="PTHR45825:SF11">
    <property type="entry name" value="ALPHA AMYLASE DOMAIN-CONTAINING PROTEIN"/>
    <property type="match status" value="1"/>
</dbReference>
<dbReference type="RefSeq" id="XP_039121305.1">
    <property type="nucleotide sequence ID" value="XM_039265371.1"/>
</dbReference>
<keyword evidence="2" id="KW-0035">Amyloplast</keyword>
<organism evidence="3 4">
    <name type="scientific">Dioscorea cayennensis subsp. rotundata</name>
    <name type="common">White Guinea yam</name>
    <name type="synonym">Dioscorea rotundata</name>
    <dbReference type="NCBI Taxonomy" id="55577"/>
    <lineage>
        <taxon>Eukaryota</taxon>
        <taxon>Viridiplantae</taxon>
        <taxon>Streptophyta</taxon>
        <taxon>Embryophyta</taxon>
        <taxon>Tracheophyta</taxon>
        <taxon>Spermatophyta</taxon>
        <taxon>Magnoliopsida</taxon>
        <taxon>Liliopsida</taxon>
        <taxon>Dioscoreales</taxon>
        <taxon>Dioscoreaceae</taxon>
        <taxon>Dioscorea</taxon>
    </lineage>
</organism>
<dbReference type="Gene3D" id="3.40.50.2000">
    <property type="entry name" value="Glycogen Phosphorylase B"/>
    <property type="match status" value="1"/>
</dbReference>
<dbReference type="GeneID" id="120258028"/>
<sequence length="267" mass="30372">MDTKLTTSSTTSVTFMSEIPRLHIGFPVLNASIRPFQDNPPSGIHGSGSPTLGIANDINVDIWNPVSNKLILFNYFVDGLHGKIHLALKIQSLCKAALQKNLRLAVRPRSPFITFIARLDYQNGTILILSAMPEILQDDVQFIMLGSRDPLAENLMRQTESCYGYYFRGALDTLSLWLTKLLLIKVEHFLLKVLIDFTIEDECGTGWAFLLYSKESITDNNKNIQRAQIYLKETNEARNDERFTWDSATAQYERIMQWAFTDLPYVG</sequence>
<name>A0AB40B1V9_DIOCR</name>
<evidence type="ECO:0000256" key="1">
    <source>
        <dbReference type="ARBA" id="ARBA00004602"/>
    </source>
</evidence>
<reference evidence="4" key="2">
    <citation type="submission" date="2025-08" db="UniProtKB">
        <authorList>
            <consortium name="RefSeq"/>
        </authorList>
    </citation>
    <scope>IDENTIFICATION</scope>
</reference>
<dbReference type="GO" id="GO:0009507">
    <property type="term" value="C:chloroplast"/>
    <property type="evidence" value="ECO:0007669"/>
    <property type="project" value="TreeGrafter"/>
</dbReference>
<dbReference type="SUPFAM" id="SSF53756">
    <property type="entry name" value="UDP-Glycosyltransferase/glycogen phosphorylase"/>
    <property type="match status" value="1"/>
</dbReference>
<evidence type="ECO:0000313" key="3">
    <source>
        <dbReference type="Proteomes" id="UP001515500"/>
    </source>
</evidence>
<keyword evidence="2" id="KW-0934">Plastid</keyword>
<dbReference type="Proteomes" id="UP001515500">
    <property type="component" value="Chromosome 1"/>
</dbReference>
<comment type="subcellular location">
    <subcellularLocation>
        <location evidence="1">Plastid</location>
        <location evidence="1">Amyloplast</location>
    </subcellularLocation>
</comment>
<dbReference type="PANTHER" id="PTHR45825">
    <property type="entry name" value="GRANULE-BOUND STARCH SYNTHASE 1, CHLOROPLASTIC/AMYLOPLASTIC"/>
    <property type="match status" value="1"/>
</dbReference>
<keyword evidence="3" id="KW-1185">Reference proteome</keyword>
<gene>
    <name evidence="4" type="primary">LOC120258028</name>
</gene>
<reference evidence="3" key="1">
    <citation type="submission" date="2025-05" db="UniProtKB">
        <authorList>
            <consortium name="RefSeq"/>
        </authorList>
    </citation>
    <scope>NUCLEOTIDE SEQUENCE [LARGE SCALE GENOMIC DNA]</scope>
</reference>
<evidence type="ECO:0000313" key="4">
    <source>
        <dbReference type="RefSeq" id="XP_039121305.1"/>
    </source>
</evidence>
<accession>A0AB40B1V9</accession>
<proteinExistence type="predicted"/>